<proteinExistence type="predicted"/>
<evidence type="ECO:0000313" key="2">
    <source>
        <dbReference type="EMBL" id="AGO49181.1"/>
    </source>
</evidence>
<reference evidence="3" key="2">
    <citation type="submission" date="2013-03" db="EMBL/GenBank/DDBJ databases">
        <title>The Cellulophaga phages: a novel, diverse, and globally ubiquitous model system.</title>
        <authorList>
            <person name="Holmfeldt K."/>
            <person name="Solonenko N."/>
            <person name="Shah M."/>
            <person name="Corrier K."/>
            <person name="Riemann L."/>
            <person name="VerBerkmoes N.C."/>
            <person name="Sullivan M.B."/>
        </authorList>
    </citation>
    <scope>NUCLEOTIDE SEQUENCE [LARGE SCALE GENOMIC DNA]</scope>
</reference>
<evidence type="ECO:0000313" key="3">
    <source>
        <dbReference type="Proteomes" id="UP000014720"/>
    </source>
</evidence>
<evidence type="ECO:0000256" key="1">
    <source>
        <dbReference type="SAM" id="Phobius"/>
    </source>
</evidence>
<keyword evidence="1" id="KW-0472">Membrane</keyword>
<dbReference type="EMBL" id="KC821627">
    <property type="protein sequence ID" value="AGO49181.1"/>
    <property type="molecule type" value="Genomic_DNA"/>
</dbReference>
<protein>
    <submittedName>
        <fullName evidence="2">Uncharacterized protein</fullName>
    </submittedName>
</protein>
<name>S0A1B2_9CAUD</name>
<keyword evidence="1" id="KW-1133">Transmembrane helix</keyword>
<keyword evidence="1" id="KW-0812">Transmembrane</keyword>
<reference evidence="2 3" key="1">
    <citation type="journal article" date="2013" name="Proc. Natl. Acad. Sci. U.S.A.">
        <title>Twelve previously unknown phage genera are ubiquitous in global oceans.</title>
        <authorList>
            <person name="Holmfeldt K."/>
            <person name="Solonenko N."/>
            <person name="Shah M."/>
            <person name="Corrier K."/>
            <person name="Riemann L."/>
            <person name="Verberkmoes N.C."/>
            <person name="Sullivan M.B."/>
        </authorList>
    </citation>
    <scope>NUCLEOTIDE SEQUENCE [LARGE SCALE GENOMIC DNA]</scope>
    <source>
        <strain evidence="2">Phi18:2</strain>
    </source>
</reference>
<gene>
    <name evidence="2" type="ORF">Phi18:2_gp18</name>
</gene>
<accession>S0A1B2</accession>
<sequence length="138" mass="16171">MRSMNIKKLVYIGMRISKKGVLIYKYGLIVEGAIVREIFFYSKILDQEIGSILYCKFNSKGIESPELSNKIYNADKLTQAKWIDMDRMAKEKHQMKKEIEKASNSLFDELVQELKQMIKEAPPENRPVLKYQLFKTLT</sequence>
<organism evidence="2 3">
    <name type="scientific">Cellulophaga phage phi18:2</name>
    <dbReference type="NCBI Taxonomy" id="1327995"/>
    <lineage>
        <taxon>Viruses</taxon>
        <taxon>Duplodnaviria</taxon>
        <taxon>Heunggongvirae</taxon>
        <taxon>Uroviricota</taxon>
        <taxon>Caudoviricetes</taxon>
        <taxon>Helsingorvirus</taxon>
        <taxon>Helsingorvirus Cba181</taxon>
    </lineage>
</organism>
<dbReference type="Proteomes" id="UP000014720">
    <property type="component" value="Segment"/>
</dbReference>
<feature type="transmembrane region" description="Helical" evidence="1">
    <location>
        <begin position="21"/>
        <end position="41"/>
    </location>
</feature>